<evidence type="ECO:0000259" key="6">
    <source>
        <dbReference type="PROSITE" id="PS50937"/>
    </source>
</evidence>
<reference evidence="7 8" key="1">
    <citation type="submission" date="2015-11" db="EMBL/GenBank/DDBJ databases">
        <title>Genomic analysis of 38 Legionella species identifies large and diverse effector repertoires.</title>
        <authorList>
            <person name="Burstein D."/>
            <person name="Amaro F."/>
            <person name="Zusman T."/>
            <person name="Lifshitz Z."/>
            <person name="Cohen O."/>
            <person name="Gilbert J.A."/>
            <person name="Pupko T."/>
            <person name="Shuman H.A."/>
            <person name="Segal G."/>
        </authorList>
    </citation>
    <scope>NUCLEOTIDE SEQUENCE [LARGE SCALE GENOMIC DNA]</scope>
    <source>
        <strain evidence="7 8">Mt.St.Helens-4</strain>
    </source>
</reference>
<comment type="caution">
    <text evidence="7">The sequence shown here is derived from an EMBL/GenBank/DDBJ whole genome shotgun (WGS) entry which is preliminary data.</text>
</comment>
<organism evidence="7 8">
    <name type="scientific">Legionella sainthelensi</name>
    <dbReference type="NCBI Taxonomy" id="28087"/>
    <lineage>
        <taxon>Bacteria</taxon>
        <taxon>Pseudomonadati</taxon>
        <taxon>Pseudomonadota</taxon>
        <taxon>Gammaproteobacteria</taxon>
        <taxon>Legionellales</taxon>
        <taxon>Legionellaceae</taxon>
        <taxon>Legionella</taxon>
    </lineage>
</organism>
<dbReference type="PANTHER" id="PTHR34354">
    <property type="entry name" value="NADPH-DEPENDENT 7-CYANO-7-DEAZAGUANINE REDUCTASE"/>
    <property type="match status" value="1"/>
</dbReference>
<dbReference type="STRING" id="28087.Lsai_1022"/>
<evidence type="ECO:0000256" key="2">
    <source>
        <dbReference type="ARBA" id="ARBA00022785"/>
    </source>
</evidence>
<feature type="binding site" evidence="5">
    <location>
        <begin position="361"/>
        <end position="362"/>
    </location>
    <ligand>
        <name>substrate</name>
    </ligand>
</feature>
<gene>
    <name evidence="5" type="primary">queF</name>
    <name evidence="7" type="ORF">Lsai_1022</name>
</gene>
<feature type="active site" description="Proton donor" evidence="5">
    <location>
        <position position="329"/>
    </location>
</feature>
<dbReference type="PANTHER" id="PTHR34354:SF1">
    <property type="entry name" value="NADPH-DEPENDENT 7-CYANO-7-DEAZAGUANINE REDUCTASE"/>
    <property type="match status" value="1"/>
</dbReference>
<dbReference type="GO" id="GO:0006355">
    <property type="term" value="P:regulation of DNA-templated transcription"/>
    <property type="evidence" value="ECO:0007669"/>
    <property type="project" value="InterPro"/>
</dbReference>
<comment type="subunit">
    <text evidence="5">Homodimer.</text>
</comment>
<dbReference type="PATRIC" id="fig|28087.4.peg.1084"/>
<dbReference type="GO" id="GO:0008616">
    <property type="term" value="P:tRNA queuosine(34) biosynthetic process"/>
    <property type="evidence" value="ECO:0007669"/>
    <property type="project" value="UniProtKB-UniRule"/>
</dbReference>
<dbReference type="InterPro" id="IPR050084">
    <property type="entry name" value="NADPH_dep_7-cyano-7-deazaG_red"/>
</dbReference>
<dbReference type="Pfam" id="PF14819">
    <property type="entry name" value="QueF_N"/>
    <property type="match status" value="1"/>
</dbReference>
<feature type="domain" description="HTH merR-type" evidence="6">
    <location>
        <begin position="1"/>
        <end position="72"/>
    </location>
</feature>
<dbReference type="NCBIfam" id="TIGR03138">
    <property type="entry name" value="QueF"/>
    <property type="match status" value="1"/>
</dbReference>
<dbReference type="SUPFAM" id="SSF55620">
    <property type="entry name" value="Tetrahydrobiopterin biosynthesis enzymes-like"/>
    <property type="match status" value="1"/>
</dbReference>
<dbReference type="Gene3D" id="3.30.1130.10">
    <property type="match status" value="2"/>
</dbReference>
<comment type="pathway">
    <text evidence="5">tRNA modification; tRNA-queuosine biosynthesis.</text>
</comment>
<dbReference type="GO" id="GO:0003677">
    <property type="term" value="F:DNA binding"/>
    <property type="evidence" value="ECO:0007669"/>
    <property type="project" value="InterPro"/>
</dbReference>
<dbReference type="InterPro" id="IPR000551">
    <property type="entry name" value="MerR-type_HTH_dom"/>
</dbReference>
<dbReference type="eggNOG" id="COG0789">
    <property type="taxonomic scope" value="Bacteria"/>
</dbReference>
<dbReference type="EC" id="1.7.1.13" evidence="5"/>
<dbReference type="InterPro" id="IPR043133">
    <property type="entry name" value="GTP-CH-I_C/QueF"/>
</dbReference>
<evidence type="ECO:0000313" key="7">
    <source>
        <dbReference type="EMBL" id="KTD58415.1"/>
    </source>
</evidence>
<dbReference type="InterPro" id="IPR009061">
    <property type="entry name" value="DNA-bd_dom_put_sf"/>
</dbReference>
<dbReference type="GO" id="GO:0005737">
    <property type="term" value="C:cytoplasm"/>
    <property type="evidence" value="ECO:0007669"/>
    <property type="project" value="UniProtKB-SubCell"/>
</dbReference>
<keyword evidence="4 5" id="KW-0560">Oxidoreductase</keyword>
<dbReference type="AlphaFoldDB" id="A0A0W0YNY8"/>
<dbReference type="InterPro" id="IPR029139">
    <property type="entry name" value="QueF_N"/>
</dbReference>
<keyword evidence="1 5" id="KW-0963">Cytoplasm</keyword>
<name>A0A0W0YNY8_9GAMM</name>
<evidence type="ECO:0000256" key="1">
    <source>
        <dbReference type="ARBA" id="ARBA00022490"/>
    </source>
</evidence>
<feature type="binding site" evidence="5">
    <location>
        <begin position="390"/>
        <end position="391"/>
    </location>
    <ligand>
        <name>NADPH</name>
        <dbReference type="ChEBI" id="CHEBI:57783"/>
    </ligand>
</feature>
<dbReference type="eggNOG" id="COG0780">
    <property type="taxonomic scope" value="Bacteria"/>
</dbReference>
<dbReference type="SMART" id="SM00422">
    <property type="entry name" value="HTH_MERR"/>
    <property type="match status" value="1"/>
</dbReference>
<keyword evidence="2 5" id="KW-0671">Queuosine biosynthesis</keyword>
<dbReference type="InterPro" id="IPR016428">
    <property type="entry name" value="QueF_type2"/>
</dbReference>
<dbReference type="CDD" id="cd01106">
    <property type="entry name" value="HTH_TipAL-Mta"/>
    <property type="match status" value="1"/>
</dbReference>
<dbReference type="GO" id="GO:0033739">
    <property type="term" value="F:preQ1 synthase activity"/>
    <property type="evidence" value="ECO:0007669"/>
    <property type="project" value="UniProtKB-UniRule"/>
</dbReference>
<dbReference type="InterPro" id="IPR029500">
    <property type="entry name" value="QueF"/>
</dbReference>
<evidence type="ECO:0000256" key="3">
    <source>
        <dbReference type="ARBA" id="ARBA00022857"/>
    </source>
</evidence>
<comment type="similarity">
    <text evidence="5">Belongs to the GTP cyclohydrolase I family. QueF type 2 subfamily.</text>
</comment>
<dbReference type="OrthoDB" id="9789995at2"/>
<dbReference type="Pfam" id="PF14489">
    <property type="entry name" value="QueF"/>
    <property type="match status" value="1"/>
</dbReference>
<feature type="binding site" evidence="5">
    <location>
        <begin position="222"/>
        <end position="224"/>
    </location>
    <ligand>
        <name>substrate</name>
    </ligand>
</feature>
<accession>A0A0W0YNY8</accession>
<evidence type="ECO:0000256" key="5">
    <source>
        <dbReference type="HAMAP-Rule" id="MF_00817"/>
    </source>
</evidence>
<evidence type="ECO:0000313" key="8">
    <source>
        <dbReference type="Proteomes" id="UP000054621"/>
    </source>
</evidence>
<keyword evidence="7" id="KW-0378">Hydrolase</keyword>
<dbReference type="UniPathway" id="UPA00392"/>
<evidence type="ECO:0000256" key="4">
    <source>
        <dbReference type="ARBA" id="ARBA00023002"/>
    </source>
</evidence>
<dbReference type="SUPFAM" id="SSF46955">
    <property type="entry name" value="Putative DNA-binding domain"/>
    <property type="match status" value="1"/>
</dbReference>
<comment type="catalytic activity">
    <reaction evidence="5">
        <text>7-aminomethyl-7-carbaguanine + 2 NADP(+) = 7-cyano-7-carbaguanine + 2 NADPH + 3 H(+)</text>
        <dbReference type="Rhea" id="RHEA:13409"/>
        <dbReference type="ChEBI" id="CHEBI:15378"/>
        <dbReference type="ChEBI" id="CHEBI:45075"/>
        <dbReference type="ChEBI" id="CHEBI:57783"/>
        <dbReference type="ChEBI" id="CHEBI:58349"/>
        <dbReference type="ChEBI" id="CHEBI:58703"/>
        <dbReference type="EC" id="1.7.1.13"/>
    </reaction>
</comment>
<comment type="subcellular location">
    <subcellularLocation>
        <location evidence="5">Cytoplasm</location>
    </subcellularLocation>
</comment>
<dbReference type="EMBL" id="LNYV01000013">
    <property type="protein sequence ID" value="KTD58415.1"/>
    <property type="molecule type" value="Genomic_DNA"/>
</dbReference>
<proteinExistence type="inferred from homology"/>
<dbReference type="Proteomes" id="UP000054621">
    <property type="component" value="Unassembled WGS sequence"/>
</dbReference>
<feature type="binding site" evidence="5">
    <location>
        <begin position="224"/>
        <end position="225"/>
    </location>
    <ligand>
        <name>NADPH</name>
        <dbReference type="ChEBI" id="CHEBI:57783"/>
    </ligand>
</feature>
<dbReference type="Gene3D" id="1.10.1660.10">
    <property type="match status" value="1"/>
</dbReference>
<feature type="active site" description="Thioimide intermediate" evidence="5">
    <location>
        <position position="322"/>
    </location>
</feature>
<dbReference type="eggNOG" id="COG2904">
    <property type="taxonomic scope" value="Bacteria"/>
</dbReference>
<dbReference type="GO" id="GO:0016787">
    <property type="term" value="F:hydrolase activity"/>
    <property type="evidence" value="ECO:0007669"/>
    <property type="project" value="UniProtKB-KW"/>
</dbReference>
<dbReference type="Pfam" id="PF13411">
    <property type="entry name" value="MerR_1"/>
    <property type="match status" value="1"/>
</dbReference>
<dbReference type="HAMAP" id="MF_00817">
    <property type="entry name" value="QueF_type2"/>
    <property type="match status" value="1"/>
</dbReference>
<dbReference type="PROSITE" id="PS50937">
    <property type="entry name" value="HTH_MERR_2"/>
    <property type="match status" value="1"/>
</dbReference>
<keyword evidence="3 5" id="KW-0521">NADP</keyword>
<sequence>MKFYQIKQISQMTALTIRSLQYYDDIGLLKPAKRTASGYRLYSEQDLIRLQQITTLKFLGFSLSTIRKIIENPNFDVIASVIIQARELKEKAARINEAASLLNYISSQMAMNQPVNWKSTAKIIEILELNNMNDLVLKKYKTLEEESELGRKSSYDDAYNPNRLYPIARAGKRQEIGINPSQLPFYGFDCWNHYEVSWLNAKGKPMVAIAELYYDCSSPYLIESKSLKLYFNSFNNTRIPNANELQNIVKRDLQERIGAEVWVNIYLLDNVKQFAIQPSFMGECIDELDVECSVYLVEPSFLSVSDETIEETLYSNLLKSNCLVTNQPDWGSIQISYRGKKINREGLLQYLVSFRNHNEFHEQCIERIFVDIMNRCQPELLTVYGRYTRRGGLDINPYRSTEKNLFLGKNIRLPRQ</sequence>
<comment type="function">
    <text evidence="5">Catalyzes the NADPH-dependent reduction of 7-cyano-7-deazaguanine (preQ0) to 7-aminomethyl-7-deazaguanine (preQ1).</text>
</comment>
<protein>
    <recommendedName>
        <fullName evidence="5">NADPH-dependent 7-cyano-7-deazaguanine reductase</fullName>
        <ecNumber evidence="5">1.7.1.13</ecNumber>
    </recommendedName>
    <alternativeName>
        <fullName evidence="5">7-cyano-7-carbaguanine reductase</fullName>
    </alternativeName>
    <alternativeName>
        <fullName evidence="5">NADPH-dependent nitrile oxidoreductase</fullName>
    </alternativeName>
    <alternativeName>
        <fullName evidence="5">PreQ(0) reductase</fullName>
    </alternativeName>
</protein>